<gene>
    <name evidence="1" type="ORF">EWE75_22550</name>
</gene>
<reference evidence="1 2" key="1">
    <citation type="submission" date="2019-02" db="EMBL/GenBank/DDBJ databases">
        <authorList>
            <person name="Li Y."/>
        </authorList>
    </citation>
    <scope>NUCLEOTIDE SEQUENCE [LARGE SCALE GENOMIC DNA]</scope>
    <source>
        <strain evidence="1 2">3-7</strain>
    </source>
</reference>
<name>A0A4Q6XV53_9SPHN</name>
<dbReference type="AlphaFoldDB" id="A0A4Q6XV53"/>
<dbReference type="Proteomes" id="UP000292085">
    <property type="component" value="Unassembled WGS sequence"/>
</dbReference>
<proteinExistence type="predicted"/>
<protein>
    <submittedName>
        <fullName evidence="1">Uncharacterized protein</fullName>
    </submittedName>
</protein>
<dbReference type="OrthoDB" id="9888206at2"/>
<comment type="caution">
    <text evidence="1">The sequence shown here is derived from an EMBL/GenBank/DDBJ whole genome shotgun (WGS) entry which is preliminary data.</text>
</comment>
<accession>A0A4Q6XV53</accession>
<evidence type="ECO:0000313" key="1">
    <source>
        <dbReference type="EMBL" id="RZF60537.1"/>
    </source>
</evidence>
<organism evidence="1 2">
    <name type="scientific">Sphingomonas populi</name>
    <dbReference type="NCBI Taxonomy" id="2484750"/>
    <lineage>
        <taxon>Bacteria</taxon>
        <taxon>Pseudomonadati</taxon>
        <taxon>Pseudomonadota</taxon>
        <taxon>Alphaproteobacteria</taxon>
        <taxon>Sphingomonadales</taxon>
        <taxon>Sphingomonadaceae</taxon>
        <taxon>Sphingomonas</taxon>
    </lineage>
</organism>
<evidence type="ECO:0000313" key="2">
    <source>
        <dbReference type="Proteomes" id="UP000292085"/>
    </source>
</evidence>
<dbReference type="RefSeq" id="WP_130160322.1">
    <property type="nucleotide sequence ID" value="NZ_SGIS01000065.1"/>
</dbReference>
<keyword evidence="2" id="KW-1185">Reference proteome</keyword>
<dbReference type="EMBL" id="SGIS01000065">
    <property type="protein sequence ID" value="RZF60537.1"/>
    <property type="molecule type" value="Genomic_DNA"/>
</dbReference>
<sequence>MRLTLMAATGASLLIALAMGGIWFLRSSPVDVIPAEFRGVWHDLGAECDDTDAQASITGSSINYDVLVFKAAGISPMRDHAVTVSGTSFPNGRADYEKVTLRLTGPLTELYINAPDLPSKRPLVRCYGPS</sequence>